<dbReference type="Proteomes" id="UP000198372">
    <property type="component" value="Unassembled WGS sequence"/>
</dbReference>
<dbReference type="Pfam" id="PF04000">
    <property type="entry name" value="Sas10_Utp3"/>
    <property type="match status" value="1"/>
</dbReference>
<dbReference type="GO" id="GO:0000178">
    <property type="term" value="C:exosome (RNase complex)"/>
    <property type="evidence" value="ECO:0007669"/>
    <property type="project" value="TreeGrafter"/>
</dbReference>
<feature type="compositionally biased region" description="Polar residues" evidence="7">
    <location>
        <begin position="220"/>
        <end position="239"/>
    </location>
</feature>
<comment type="similarity">
    <text evidence="2 6">Belongs to the C1D family.</text>
</comment>
<protein>
    <recommendedName>
        <fullName evidence="6">Exosome complex protein</fullName>
    </recommendedName>
</protein>
<keyword evidence="9" id="KW-1185">Reference proteome</keyword>
<dbReference type="GO" id="GO:0000460">
    <property type="term" value="P:maturation of 5.8S rRNA"/>
    <property type="evidence" value="ECO:0007669"/>
    <property type="project" value="TreeGrafter"/>
</dbReference>
<dbReference type="GO" id="GO:0003723">
    <property type="term" value="F:RNA binding"/>
    <property type="evidence" value="ECO:0007669"/>
    <property type="project" value="UniProtKB-UniRule"/>
</dbReference>
<keyword evidence="4 6" id="KW-0694">RNA-binding</keyword>
<dbReference type="STRING" id="269621.A0A238F9S5"/>
<proteinExistence type="inferred from homology"/>
<dbReference type="GO" id="GO:0005730">
    <property type="term" value="C:nucleolus"/>
    <property type="evidence" value="ECO:0007669"/>
    <property type="project" value="TreeGrafter"/>
</dbReference>
<comment type="subcellular location">
    <subcellularLocation>
        <location evidence="1 6">Nucleus</location>
    </subcellularLocation>
</comment>
<feature type="compositionally biased region" description="Low complexity" evidence="7">
    <location>
        <begin position="262"/>
        <end position="275"/>
    </location>
</feature>
<evidence type="ECO:0000256" key="6">
    <source>
        <dbReference type="RuleBase" id="RU368003"/>
    </source>
</evidence>
<evidence type="ECO:0000256" key="7">
    <source>
        <dbReference type="SAM" id="MobiDB-lite"/>
    </source>
</evidence>
<feature type="compositionally biased region" description="Basic and acidic residues" evidence="7">
    <location>
        <begin position="184"/>
        <end position="200"/>
    </location>
</feature>
<keyword evidence="3 6" id="KW-0698">rRNA processing</keyword>
<accession>A0A238F9S5</accession>
<feature type="region of interest" description="Disordered" evidence="7">
    <location>
        <begin position="150"/>
        <end position="317"/>
    </location>
</feature>
<reference evidence="9" key="1">
    <citation type="submission" date="2016-09" db="EMBL/GenBank/DDBJ databases">
        <authorList>
            <person name="Jeantristanb JTB J.-T."/>
            <person name="Ricardo R."/>
        </authorList>
    </citation>
    <scope>NUCLEOTIDE SEQUENCE [LARGE SCALE GENOMIC DNA]</scope>
</reference>
<evidence type="ECO:0000313" key="9">
    <source>
        <dbReference type="Proteomes" id="UP000198372"/>
    </source>
</evidence>
<dbReference type="PANTHER" id="PTHR15341:SF3">
    <property type="entry name" value="NUCLEAR NUCLEIC ACID-BINDING PROTEIN C1D"/>
    <property type="match status" value="1"/>
</dbReference>
<keyword evidence="5 6" id="KW-0539">Nucleus</keyword>
<organism evidence="8 9">
    <name type="scientific">Microbotryum intermedium</name>
    <dbReference type="NCBI Taxonomy" id="269621"/>
    <lineage>
        <taxon>Eukaryota</taxon>
        <taxon>Fungi</taxon>
        <taxon>Dikarya</taxon>
        <taxon>Basidiomycota</taxon>
        <taxon>Pucciniomycotina</taxon>
        <taxon>Microbotryomycetes</taxon>
        <taxon>Microbotryales</taxon>
        <taxon>Microbotryaceae</taxon>
        <taxon>Microbotryum</taxon>
    </lineage>
</organism>
<dbReference type="PANTHER" id="PTHR15341">
    <property type="entry name" value="SUN-COR STEROID HORMONE RECEPTOR CO-REPRESSOR"/>
    <property type="match status" value="1"/>
</dbReference>
<dbReference type="OrthoDB" id="1421013at2759"/>
<name>A0A238F9S5_9BASI</name>
<evidence type="ECO:0000256" key="4">
    <source>
        <dbReference type="ARBA" id="ARBA00022884"/>
    </source>
</evidence>
<evidence type="ECO:0000256" key="3">
    <source>
        <dbReference type="ARBA" id="ARBA00022552"/>
    </source>
</evidence>
<dbReference type="InterPro" id="IPR011082">
    <property type="entry name" value="Exosome-assoc_fac/DNA_repair"/>
</dbReference>
<feature type="compositionally biased region" description="Basic and acidic residues" evidence="7">
    <location>
        <begin position="154"/>
        <end position="166"/>
    </location>
</feature>
<dbReference type="EMBL" id="FMSP01000006">
    <property type="protein sequence ID" value="SCV70590.1"/>
    <property type="molecule type" value="Genomic_DNA"/>
</dbReference>
<comment type="function">
    <text evidence="6">Required for exosome-dependent processing of pre-rRNA and small nucleolar RNA (snRNA) precursors. Involved in processing of 35S pre-rRNA at the A0, A1 and A2 sites.</text>
</comment>
<feature type="compositionally biased region" description="Gly residues" evidence="7">
    <location>
        <begin position="285"/>
        <end position="294"/>
    </location>
</feature>
<sequence>MSLTELDPSKTLDTLSTTLDTLEATLEPLLSSSTSLTDLFARLEAQGDTVSPIERAHARIMLAYTVHDLIWVYLRICAIDQATHPVMAELTRLKTYFSKLHRAEPTLLQTNSTQAEAEAGPSTISITENGRRTNLDIDAATRFINAAISGKRKASTDAKGKHTRFDGEEEVEDGSSSSGSSEEEVNKALSKKDVKTDGKKQIKKVPMGRPKMDPFMGFDDQTTSSINARKQSKSKGNSVETSSAATSSEGKKKKRVLSVSDAEPTPTSTSATTLLKHQKKLRLKAGGGLPGEGLGSSSKEGEGKKKGPKKVKKATNE</sequence>
<feature type="compositionally biased region" description="Basic residues" evidence="7">
    <location>
        <begin position="306"/>
        <end position="317"/>
    </location>
</feature>
<dbReference type="GO" id="GO:0003677">
    <property type="term" value="F:DNA binding"/>
    <property type="evidence" value="ECO:0007669"/>
    <property type="project" value="TreeGrafter"/>
</dbReference>
<evidence type="ECO:0000313" key="8">
    <source>
        <dbReference type="EMBL" id="SCV70590.1"/>
    </source>
</evidence>
<evidence type="ECO:0000256" key="5">
    <source>
        <dbReference type="ARBA" id="ARBA00023242"/>
    </source>
</evidence>
<gene>
    <name evidence="8" type="ORF">BQ2448_3352</name>
</gene>
<dbReference type="GO" id="GO:0010468">
    <property type="term" value="P:regulation of gene expression"/>
    <property type="evidence" value="ECO:0007669"/>
    <property type="project" value="TreeGrafter"/>
</dbReference>
<dbReference type="InterPro" id="IPR007146">
    <property type="entry name" value="Sas10/Utp3/C1D"/>
</dbReference>
<evidence type="ECO:0000256" key="1">
    <source>
        <dbReference type="ARBA" id="ARBA00004123"/>
    </source>
</evidence>
<dbReference type="AlphaFoldDB" id="A0A238F9S5"/>
<evidence type="ECO:0000256" key="2">
    <source>
        <dbReference type="ARBA" id="ARBA00009154"/>
    </source>
</evidence>